<feature type="compositionally biased region" description="Basic and acidic residues" evidence="1">
    <location>
        <begin position="308"/>
        <end position="330"/>
    </location>
</feature>
<dbReference type="InterPro" id="IPR029206">
    <property type="entry name" value="DUF4532"/>
</dbReference>
<dbReference type="PANTHER" id="PTHR35156:SF1">
    <property type="entry name" value="TESTIS-EXPRESSED PROTEIN 52"/>
    <property type="match status" value="1"/>
</dbReference>
<evidence type="ECO:0000256" key="1">
    <source>
        <dbReference type="SAM" id="MobiDB-lite"/>
    </source>
</evidence>
<dbReference type="OrthoDB" id="10017413at2759"/>
<feature type="region of interest" description="Disordered" evidence="1">
    <location>
        <begin position="298"/>
        <end position="332"/>
    </location>
</feature>
<dbReference type="PANTHER" id="PTHR35156">
    <property type="entry name" value="TESTIS-EXPRESSED PROTEIN 52"/>
    <property type="match status" value="1"/>
</dbReference>
<dbReference type="SUPFAM" id="SSF50630">
    <property type="entry name" value="Acid proteases"/>
    <property type="match status" value="1"/>
</dbReference>
<evidence type="ECO:0000313" key="3">
    <source>
        <dbReference type="Proteomes" id="UP000700334"/>
    </source>
</evidence>
<reference evidence="2" key="1">
    <citation type="journal article" date="2021" name="Evol. Appl.">
        <title>The genome of the Pyrenean desman and the effects of bottlenecks and inbreeding on the genomic landscape of an endangered species.</title>
        <authorList>
            <person name="Escoda L."/>
            <person name="Castresana J."/>
        </authorList>
    </citation>
    <scope>NUCLEOTIDE SEQUENCE</scope>
    <source>
        <strain evidence="2">IBE-C5619</strain>
    </source>
</reference>
<dbReference type="Gene3D" id="2.40.70.10">
    <property type="entry name" value="Acid Proteases"/>
    <property type="match status" value="1"/>
</dbReference>
<name>A0A8J6DH26_GALPY</name>
<dbReference type="FunFam" id="2.40.70.10:FF:000245">
    <property type="entry name" value="Nuclear receptor interacting protein 2"/>
    <property type="match status" value="1"/>
</dbReference>
<keyword evidence="3" id="KW-1185">Reference proteome</keyword>
<organism evidence="2 3">
    <name type="scientific">Galemys pyrenaicus</name>
    <name type="common">Iberian desman</name>
    <name type="synonym">Pyrenean desman</name>
    <dbReference type="NCBI Taxonomy" id="202257"/>
    <lineage>
        <taxon>Eukaryota</taxon>
        <taxon>Metazoa</taxon>
        <taxon>Chordata</taxon>
        <taxon>Craniata</taxon>
        <taxon>Vertebrata</taxon>
        <taxon>Euteleostomi</taxon>
        <taxon>Mammalia</taxon>
        <taxon>Eutheria</taxon>
        <taxon>Laurasiatheria</taxon>
        <taxon>Eulipotyphla</taxon>
        <taxon>Talpidae</taxon>
        <taxon>Galemys</taxon>
    </lineage>
</organism>
<accession>A0A8J6DH26</accession>
<dbReference type="Pfam" id="PF15046">
    <property type="entry name" value="DUF4532"/>
    <property type="match status" value="1"/>
</dbReference>
<sequence>MASNLLRSSRGWSSPSQNREPFLQMVHSQQESQPTEQTWAQREFLLPDEPWELPGFTPHRYHHLALKPPPRTKAKSRVQQQALYPCKDASQHTWGFHTWLDVGRLPPTFPTRPDQPYDSNVWRWLTDPNAHLRLPAEPPVPPPSLMGPNNFLAFIHSTPIFLDMNRKNQVICRTMKELREVEKLKLRSEARAPPLDASGNMLPPKNFKKYRHFSAGGRFEPRGLQLLPNPLPNDLAKSWPCPNPLPHYQEKVQKLAPLPSAPLSRDLVNNYQSLLQDRVALPLYSLSKAKFFIRMSKRRPGAMSTGQEARREEGDPRRRGQEAELRDRAHLSQQRRLKQATQFLHKDSADLLPLDSLKRLGTSKDLQPHSVIQRRLLEGNQSRLQGDTPLVQALIHGQEGRRKMGKAEMPALLVNCKCRDQVLRVALDTGTQHNQISAGCLSRLGLGKSGLKAPGDLAPGPPTQVEQLELQLGQETVACSAQVVDAESPEFCLGLQTLLSLKCCIDLERRVLRLQAPFPELPFLPLYQEPGQ</sequence>
<dbReference type="AlphaFoldDB" id="A0A8J6DH26"/>
<dbReference type="Proteomes" id="UP000700334">
    <property type="component" value="Unassembled WGS sequence"/>
</dbReference>
<gene>
    <name evidence="2" type="ORF">J0S82_008095</name>
</gene>
<comment type="caution">
    <text evidence="2">The sequence shown here is derived from an EMBL/GenBank/DDBJ whole genome shotgun (WGS) entry which is preliminary data.</text>
</comment>
<dbReference type="InterPro" id="IPR021109">
    <property type="entry name" value="Peptidase_aspartic_dom_sf"/>
</dbReference>
<dbReference type="EMBL" id="JAGFMF010011958">
    <property type="protein sequence ID" value="KAG8509152.1"/>
    <property type="molecule type" value="Genomic_DNA"/>
</dbReference>
<proteinExistence type="predicted"/>
<evidence type="ECO:0000313" key="2">
    <source>
        <dbReference type="EMBL" id="KAG8509152.1"/>
    </source>
</evidence>
<protein>
    <submittedName>
        <fullName evidence="2">Testis-expressed protein 52</fullName>
    </submittedName>
</protein>